<evidence type="ECO:0000313" key="3">
    <source>
        <dbReference type="Proteomes" id="UP000316080"/>
    </source>
</evidence>
<dbReference type="EMBL" id="RXIH01000035">
    <property type="protein sequence ID" value="RZN55800.1"/>
    <property type="molecule type" value="Genomic_DNA"/>
</dbReference>
<protein>
    <recommendedName>
        <fullName evidence="5">ArnR1-like winged helix-turn-helix domain-containing protein</fullName>
    </recommendedName>
</protein>
<dbReference type="Proteomes" id="UP000316080">
    <property type="component" value="Unassembled WGS sequence"/>
</dbReference>
<accession>A0A523BB18</accession>
<dbReference type="SUPFAM" id="SSF46785">
    <property type="entry name" value="Winged helix' DNA-binding domain"/>
    <property type="match status" value="1"/>
</dbReference>
<evidence type="ECO:0000313" key="1">
    <source>
        <dbReference type="EMBL" id="RZN55800.1"/>
    </source>
</evidence>
<organism evidence="2 4">
    <name type="scientific">Thermoproteota archaeon</name>
    <dbReference type="NCBI Taxonomy" id="2056631"/>
    <lineage>
        <taxon>Archaea</taxon>
        <taxon>Thermoproteota</taxon>
    </lineage>
</organism>
<proteinExistence type="predicted"/>
<gene>
    <name evidence="2" type="ORF">DSO09_05010</name>
    <name evidence="1" type="ORF">EF809_04460</name>
</gene>
<evidence type="ECO:0000313" key="2">
    <source>
        <dbReference type="EMBL" id="TDA38146.1"/>
    </source>
</evidence>
<evidence type="ECO:0000313" key="4">
    <source>
        <dbReference type="Proteomes" id="UP000317265"/>
    </source>
</evidence>
<reference evidence="1 3" key="2">
    <citation type="journal article" date="2019" name="Nat. Microbiol.">
        <title>Wide diversity of methane and short-chain alkane metabolisms in uncultured archaea.</title>
        <authorList>
            <person name="Borrel G."/>
            <person name="Adam P.S."/>
            <person name="McKay L.J."/>
            <person name="Chen L.X."/>
            <person name="Sierra-Garcia I.N."/>
            <person name="Sieber C.M."/>
            <person name="Letourneur Q."/>
            <person name="Ghozlane A."/>
            <person name="Andersen G.L."/>
            <person name="Li W.J."/>
            <person name="Hallam S.J."/>
            <person name="Muyzer G."/>
            <person name="de Oliveira V.M."/>
            <person name="Inskeep W.P."/>
            <person name="Banfield J.F."/>
            <person name="Gribaldo S."/>
        </authorList>
    </citation>
    <scope>NUCLEOTIDE SEQUENCE [LARGE SCALE GENOMIC DNA]</scope>
    <source>
        <strain evidence="1">Verst-YHS</strain>
    </source>
</reference>
<dbReference type="InterPro" id="IPR036390">
    <property type="entry name" value="WH_DNA-bd_sf"/>
</dbReference>
<sequence>MHVYEISSSMRLLIMLHNMSAICPEAAKSFDEIKCNCCIDEKELYSAIRELLNYGYIIEKNGYYYLSTLGISVVRSIFT</sequence>
<name>A0A523BB18_9CREN</name>
<evidence type="ECO:0008006" key="5">
    <source>
        <dbReference type="Google" id="ProtNLM"/>
    </source>
</evidence>
<comment type="caution">
    <text evidence="2">The sequence shown here is derived from an EMBL/GenBank/DDBJ whole genome shotgun (WGS) entry which is preliminary data.</text>
</comment>
<dbReference type="AlphaFoldDB" id="A0A523BB18"/>
<dbReference type="Proteomes" id="UP000317265">
    <property type="component" value="Unassembled WGS sequence"/>
</dbReference>
<reference evidence="2 4" key="1">
    <citation type="journal article" date="2019" name="Nat. Microbiol.">
        <title>Expanding anaerobic alkane metabolism in the domain of Archaea.</title>
        <authorList>
            <person name="Wang Y."/>
            <person name="Wegener G."/>
            <person name="Hou J."/>
            <person name="Wang F."/>
            <person name="Xiao X."/>
        </authorList>
    </citation>
    <scope>NUCLEOTIDE SEQUENCE [LARGE SCALE GENOMIC DNA]</scope>
    <source>
        <strain evidence="2">WYZ-LMO11</strain>
    </source>
</reference>
<dbReference type="EMBL" id="QNVI01000058">
    <property type="protein sequence ID" value="TDA38146.1"/>
    <property type="molecule type" value="Genomic_DNA"/>
</dbReference>